<gene>
    <name evidence="2" type="primary">nikA</name>
    <name evidence="2" type="ORF">KPS_002842</name>
</gene>
<dbReference type="InterPro" id="IPR011980">
    <property type="entry name" value="CntA-like"/>
</dbReference>
<dbReference type="SUPFAM" id="SSF53850">
    <property type="entry name" value="Periplasmic binding protein-like II"/>
    <property type="match status" value="1"/>
</dbReference>
<evidence type="ECO:0000313" key="2">
    <source>
        <dbReference type="EMBL" id="WMW64781.1"/>
    </source>
</evidence>
<dbReference type="InterPro" id="IPR000914">
    <property type="entry name" value="SBP_5_dom"/>
</dbReference>
<organism evidence="2 3">
    <name type="scientific">Nitratidesulfovibrio liaohensis</name>
    <dbReference type="NCBI Taxonomy" id="2604158"/>
    <lineage>
        <taxon>Bacteria</taxon>
        <taxon>Pseudomonadati</taxon>
        <taxon>Thermodesulfobacteriota</taxon>
        <taxon>Desulfovibrionia</taxon>
        <taxon>Desulfovibrionales</taxon>
        <taxon>Desulfovibrionaceae</taxon>
        <taxon>Nitratidesulfovibrio</taxon>
    </lineage>
</organism>
<accession>A0ABY9QZ18</accession>
<evidence type="ECO:0000313" key="3">
    <source>
        <dbReference type="Proteomes" id="UP001180616"/>
    </source>
</evidence>
<dbReference type="InterPro" id="IPR039424">
    <property type="entry name" value="SBP_5"/>
</dbReference>
<proteinExistence type="predicted"/>
<dbReference type="InterPro" id="IPR030678">
    <property type="entry name" value="Peptide/Ni-bd"/>
</dbReference>
<dbReference type="PIRSF" id="PIRSF002741">
    <property type="entry name" value="MppA"/>
    <property type="match status" value="1"/>
</dbReference>
<dbReference type="Proteomes" id="UP001180616">
    <property type="component" value="Chromosome"/>
</dbReference>
<dbReference type="Gene3D" id="3.10.105.10">
    <property type="entry name" value="Dipeptide-binding Protein, Domain 3"/>
    <property type="match status" value="1"/>
</dbReference>
<dbReference type="Gene3D" id="3.40.190.10">
    <property type="entry name" value="Periplasmic binding protein-like II"/>
    <property type="match status" value="1"/>
</dbReference>
<dbReference type="PANTHER" id="PTHR30290:SF37">
    <property type="entry name" value="NICKEL-BINDING PERIPLASMIC PROTEIN"/>
    <property type="match status" value="1"/>
</dbReference>
<protein>
    <submittedName>
        <fullName evidence="2">Nickel ABC transporter substrate-binding protein</fullName>
    </submittedName>
</protein>
<dbReference type="RefSeq" id="WP_309540850.1">
    <property type="nucleotide sequence ID" value="NZ_CP133659.1"/>
</dbReference>
<evidence type="ECO:0000259" key="1">
    <source>
        <dbReference type="Pfam" id="PF00496"/>
    </source>
</evidence>
<name>A0ABY9QZ18_9BACT</name>
<sequence length="549" mass="60124">MPTRSTSVAAPFPRRWLRAFLLPMLAVLMVAGGLAAPLVAHAIDTPADTLRYSWPSNVGELNPHKYSPNQMFAQGMVYEPLVKYAKGGAIEPWLAESWTVSPDGKVYTFTLRKGVTFSDGTPFDAKAVRMNFETVLANRARHDWLELVAQIDRVETPDARTVRLVLKNAYYPALQELALIRPVRFLSPSAFPPSDNTNDGIKAPIGTGPWKLVETRQGEYDVFERNDAYWGKKPAIKRIVVRVIPDPNTRLVALQAGELDLVFGGGGHGGGQISLEAFDALKKGGTFATYLSPPQASRVIALNSKSGPTADLAVRKAILHAINKDAMVKGIFLNAEARADTLFPPTSPYCDLKLPPYAHDVAKAEALLDEAGWKRTAPKGPRMKEGKPLTVDLCFVGNDALQKAIAEFLQSELARVGVQANLIGEEEDAIGERQKSGAFGMVFGDTWGAPYDPHSFVSGMRVPTHADYQAQIGLPMKADIDAGIGKVLLTTDETTRQNLYRDILTTLHDQAVYLPLTYQTSMVVHTARVDGVHFGAMDTEIPFEDMRLK</sequence>
<dbReference type="Pfam" id="PF00496">
    <property type="entry name" value="SBP_bac_5"/>
    <property type="match status" value="1"/>
</dbReference>
<keyword evidence="3" id="KW-1185">Reference proteome</keyword>
<dbReference type="NCBIfam" id="TIGR02294">
    <property type="entry name" value="nickel_nikA"/>
    <property type="match status" value="1"/>
</dbReference>
<dbReference type="CDD" id="cd08489">
    <property type="entry name" value="PBP2_NikA"/>
    <property type="match status" value="1"/>
</dbReference>
<dbReference type="EMBL" id="CP133659">
    <property type="protein sequence ID" value="WMW64781.1"/>
    <property type="molecule type" value="Genomic_DNA"/>
</dbReference>
<reference evidence="2" key="1">
    <citation type="submission" date="2023-09" db="EMBL/GenBank/DDBJ databases">
        <authorList>
            <consortium name="CW5 consortium"/>
            <person name="Lu C.-W."/>
        </authorList>
    </citation>
    <scope>NUCLEOTIDE SEQUENCE</scope>
    <source>
        <strain evidence="2">KPS</strain>
    </source>
</reference>
<dbReference type="PANTHER" id="PTHR30290">
    <property type="entry name" value="PERIPLASMIC BINDING COMPONENT OF ABC TRANSPORTER"/>
    <property type="match status" value="1"/>
</dbReference>
<feature type="domain" description="Solute-binding protein family 5" evidence="1">
    <location>
        <begin position="90"/>
        <end position="464"/>
    </location>
</feature>